<feature type="non-terminal residue" evidence="1">
    <location>
        <position position="22"/>
    </location>
</feature>
<dbReference type="EMBL" id="LAZR01034118">
    <property type="protein sequence ID" value="KKL46207.1"/>
    <property type="molecule type" value="Genomic_DNA"/>
</dbReference>
<sequence length="22" mass="2275">MPSVFVLALVGIVGLATVLMMI</sequence>
<comment type="caution">
    <text evidence="1">The sequence shown here is derived from an EMBL/GenBank/DDBJ whole genome shotgun (WGS) entry which is preliminary data.</text>
</comment>
<evidence type="ECO:0000313" key="1">
    <source>
        <dbReference type="EMBL" id="KKL46207.1"/>
    </source>
</evidence>
<accession>A0A0F9F548</accession>
<protein>
    <submittedName>
        <fullName evidence="1">Uncharacterized protein</fullName>
    </submittedName>
</protein>
<dbReference type="AlphaFoldDB" id="A0A0F9F548"/>
<proteinExistence type="predicted"/>
<reference evidence="1" key="1">
    <citation type="journal article" date="2015" name="Nature">
        <title>Complex archaea that bridge the gap between prokaryotes and eukaryotes.</title>
        <authorList>
            <person name="Spang A."/>
            <person name="Saw J.H."/>
            <person name="Jorgensen S.L."/>
            <person name="Zaremba-Niedzwiedzka K."/>
            <person name="Martijn J."/>
            <person name="Lind A.E."/>
            <person name="van Eijk R."/>
            <person name="Schleper C."/>
            <person name="Guy L."/>
            <person name="Ettema T.J."/>
        </authorList>
    </citation>
    <scope>NUCLEOTIDE SEQUENCE</scope>
</reference>
<name>A0A0F9F548_9ZZZZ</name>
<organism evidence="1">
    <name type="scientific">marine sediment metagenome</name>
    <dbReference type="NCBI Taxonomy" id="412755"/>
    <lineage>
        <taxon>unclassified sequences</taxon>
        <taxon>metagenomes</taxon>
        <taxon>ecological metagenomes</taxon>
    </lineage>
</organism>
<gene>
    <name evidence="1" type="ORF">LCGC14_2347850</name>
</gene>